<protein>
    <submittedName>
        <fullName evidence="3">Acyltransferase</fullName>
    </submittedName>
</protein>
<dbReference type="PANTHER" id="PTHR23028:SF131">
    <property type="entry name" value="BLR2367 PROTEIN"/>
    <property type="match status" value="1"/>
</dbReference>
<keyword evidence="1" id="KW-1133">Transmembrane helix</keyword>
<feature type="transmembrane region" description="Helical" evidence="1">
    <location>
        <begin position="122"/>
        <end position="144"/>
    </location>
</feature>
<keyword evidence="3" id="KW-0012">Acyltransferase</keyword>
<feature type="transmembrane region" description="Helical" evidence="1">
    <location>
        <begin position="232"/>
        <end position="252"/>
    </location>
</feature>
<dbReference type="Proteomes" id="UP001207582">
    <property type="component" value="Unassembled WGS sequence"/>
</dbReference>
<keyword evidence="4" id="KW-1185">Reference proteome</keyword>
<dbReference type="PANTHER" id="PTHR23028">
    <property type="entry name" value="ACETYLTRANSFERASE"/>
    <property type="match status" value="1"/>
</dbReference>
<evidence type="ECO:0000313" key="3">
    <source>
        <dbReference type="EMBL" id="MCW3784024.1"/>
    </source>
</evidence>
<dbReference type="GO" id="GO:0016746">
    <property type="term" value="F:acyltransferase activity"/>
    <property type="evidence" value="ECO:0007669"/>
    <property type="project" value="UniProtKB-KW"/>
</dbReference>
<keyword evidence="1" id="KW-0812">Transmembrane</keyword>
<feature type="transmembrane region" description="Helical" evidence="1">
    <location>
        <begin position="75"/>
        <end position="94"/>
    </location>
</feature>
<proteinExistence type="predicted"/>
<organism evidence="3 4">
    <name type="scientific">Defluviimonas salinarum</name>
    <dbReference type="NCBI Taxonomy" id="2992147"/>
    <lineage>
        <taxon>Bacteria</taxon>
        <taxon>Pseudomonadati</taxon>
        <taxon>Pseudomonadota</taxon>
        <taxon>Alphaproteobacteria</taxon>
        <taxon>Rhodobacterales</taxon>
        <taxon>Paracoccaceae</taxon>
        <taxon>Albidovulum</taxon>
    </lineage>
</organism>
<comment type="caution">
    <text evidence="3">The sequence shown here is derived from an EMBL/GenBank/DDBJ whole genome shotgun (WGS) entry which is preliminary data.</text>
</comment>
<dbReference type="InterPro" id="IPR050879">
    <property type="entry name" value="Acyltransferase_3"/>
</dbReference>
<gene>
    <name evidence="3" type="ORF">OM960_21030</name>
</gene>
<reference evidence="3 4" key="1">
    <citation type="submission" date="2022-10" db="EMBL/GenBank/DDBJ databases">
        <title>Defluviimonas sp. CAU 1641 isolated from mud.</title>
        <authorList>
            <person name="Kim W."/>
        </authorList>
    </citation>
    <scope>NUCLEOTIDE SEQUENCE [LARGE SCALE GENOMIC DNA]</scope>
    <source>
        <strain evidence="3 4">CAU 1641</strain>
    </source>
</reference>
<feature type="transmembrane region" description="Helical" evidence="1">
    <location>
        <begin position="272"/>
        <end position="290"/>
    </location>
</feature>
<sequence length="340" mass="37399">MLNSLQYLRAFAALAVVLFHYRDKFVSAGGSPAIASLVDWGHGGVPIFFVLAGFIMVWTTRLTASPGVFLWRRAIRIYGGYLPIALAFLAFKAGTTGVEEWVPEGLNLVGSLTLTESNAARLLIFPTWSLSFELLFYLAFAICLTFGRDRFFPAALLVAIGIFALGSWGPIPADAAWPMTSALNLLFILGLAVGWVAINVTRIDDRSVIALAVLCAVCLGYGFAIGDDQRPLHRLLGFGLGSSALILVLVELERRERVPDWPFLRRLGDASYALYLLHVPATFMFATLKFDSWLAWRGGPYAMLVVYLAVLLSASMCYFALVEMPITQVGRRLSRALSFR</sequence>
<dbReference type="EMBL" id="JAPDOG010000029">
    <property type="protein sequence ID" value="MCW3784024.1"/>
    <property type="molecule type" value="Genomic_DNA"/>
</dbReference>
<feature type="transmembrane region" description="Helical" evidence="1">
    <location>
        <begin position="175"/>
        <end position="196"/>
    </location>
</feature>
<feature type="transmembrane region" description="Helical" evidence="1">
    <location>
        <begin position="302"/>
        <end position="322"/>
    </location>
</feature>
<keyword evidence="1" id="KW-0472">Membrane</keyword>
<evidence type="ECO:0000256" key="1">
    <source>
        <dbReference type="SAM" id="Phobius"/>
    </source>
</evidence>
<dbReference type="InterPro" id="IPR002656">
    <property type="entry name" value="Acyl_transf_3_dom"/>
</dbReference>
<dbReference type="Pfam" id="PF01757">
    <property type="entry name" value="Acyl_transf_3"/>
    <property type="match status" value="1"/>
</dbReference>
<keyword evidence="3" id="KW-0808">Transferase</keyword>
<accession>A0ABT3J8K8</accession>
<feature type="transmembrane region" description="Helical" evidence="1">
    <location>
        <begin position="151"/>
        <end position="169"/>
    </location>
</feature>
<name>A0ABT3J8K8_9RHOB</name>
<evidence type="ECO:0000313" key="4">
    <source>
        <dbReference type="Proteomes" id="UP001207582"/>
    </source>
</evidence>
<feature type="domain" description="Acyltransferase 3" evidence="2">
    <location>
        <begin position="3"/>
        <end position="312"/>
    </location>
</feature>
<evidence type="ECO:0000259" key="2">
    <source>
        <dbReference type="Pfam" id="PF01757"/>
    </source>
</evidence>
<feature type="transmembrane region" description="Helical" evidence="1">
    <location>
        <begin position="208"/>
        <end position="226"/>
    </location>
</feature>
<dbReference type="RefSeq" id="WP_264773362.1">
    <property type="nucleotide sequence ID" value="NZ_JAPDOG010000029.1"/>
</dbReference>
<feature type="transmembrane region" description="Helical" evidence="1">
    <location>
        <begin position="44"/>
        <end position="63"/>
    </location>
</feature>